<dbReference type="AlphaFoldDB" id="A0A0F9FL73"/>
<organism evidence="1">
    <name type="scientific">marine sediment metagenome</name>
    <dbReference type="NCBI Taxonomy" id="412755"/>
    <lineage>
        <taxon>unclassified sequences</taxon>
        <taxon>metagenomes</taxon>
        <taxon>ecological metagenomes</taxon>
    </lineage>
</organism>
<proteinExistence type="predicted"/>
<accession>A0A0F9FL73</accession>
<dbReference type="EMBL" id="LAZR01029964">
    <property type="protein sequence ID" value="KKL58015.1"/>
    <property type="molecule type" value="Genomic_DNA"/>
</dbReference>
<protein>
    <submittedName>
        <fullName evidence="1">Uncharacterized protein</fullName>
    </submittedName>
</protein>
<reference evidence="1" key="1">
    <citation type="journal article" date="2015" name="Nature">
        <title>Complex archaea that bridge the gap between prokaryotes and eukaryotes.</title>
        <authorList>
            <person name="Spang A."/>
            <person name="Saw J.H."/>
            <person name="Jorgensen S.L."/>
            <person name="Zaremba-Niedzwiedzka K."/>
            <person name="Martijn J."/>
            <person name="Lind A.E."/>
            <person name="van Eijk R."/>
            <person name="Schleper C."/>
            <person name="Guy L."/>
            <person name="Ettema T.J."/>
        </authorList>
    </citation>
    <scope>NUCLEOTIDE SEQUENCE</scope>
</reference>
<comment type="caution">
    <text evidence="1">The sequence shown here is derived from an EMBL/GenBank/DDBJ whole genome shotgun (WGS) entry which is preliminary data.</text>
</comment>
<sequence>MPQTYALPKNFHTLNQDQQDALVNDIATLAATRLGAERVDAMGKVNITVVDSDEQDDMLAQTLLSQERDLYAHRVNLERYETILANGVAGESRAIMASLMLQTLDRIDDVTRIIEALTPQLPSQARLDAAIARIK</sequence>
<evidence type="ECO:0000313" key="1">
    <source>
        <dbReference type="EMBL" id="KKL58015.1"/>
    </source>
</evidence>
<name>A0A0F9FL73_9ZZZZ</name>
<feature type="non-terminal residue" evidence="1">
    <location>
        <position position="135"/>
    </location>
</feature>
<gene>
    <name evidence="1" type="ORF">LCGC14_2229610</name>
</gene>